<sequence>MSETHDQNQQHKTTKSSSSYCSVLLKLFSDPFKIFFRNKHILFPILLFLTLPLSFLLFSLSFSSRPLKRHIFHLESIALYSSTRFEARHVLKESRDESLSLLRLKLFFSLPSSILSLLSFISTVHVTSLSVSLSPSNRPSFLSTVNALKLAWKRVVVTSLCSYALFLLYIQVPQLFSAAFRNHPRLSLPILLIGLGFEVYLMGVLGLGLVVSALEEKFGWDAFRVGSDLMVGRRVCWWCITCMLVVVSGWIGSRFEKLTDSEDLVKSGVLAVLMGWETVGLLWFYGVLVIWSFMGTTVFYCDCKHRLNKAVNHSSSGTELTDFTV</sequence>
<proteinExistence type="predicted"/>
<keyword evidence="2" id="KW-1185">Reference proteome</keyword>
<dbReference type="OrthoDB" id="991571at2759"/>
<evidence type="ECO:0000313" key="2">
    <source>
        <dbReference type="Proteomes" id="UP000515121"/>
    </source>
</evidence>
<gene>
    <name evidence="3" type="primary">LOC111284384</name>
</gene>
<feature type="transmembrane region" description="Helical" evidence="1">
    <location>
        <begin position="151"/>
        <end position="170"/>
    </location>
</feature>
<protein>
    <submittedName>
        <fullName evidence="3">Uncharacterized protein LOC111284384</fullName>
    </submittedName>
</protein>
<feature type="transmembrane region" description="Helical" evidence="1">
    <location>
        <begin position="235"/>
        <end position="253"/>
    </location>
</feature>
<feature type="transmembrane region" description="Helical" evidence="1">
    <location>
        <begin position="41"/>
        <end position="62"/>
    </location>
</feature>
<dbReference type="PANTHER" id="PTHR33133:SF21">
    <property type="entry name" value="TRANSMEMBRANE PROTEIN"/>
    <property type="match status" value="1"/>
</dbReference>
<evidence type="ECO:0000313" key="3">
    <source>
        <dbReference type="RefSeq" id="XP_022728797.1"/>
    </source>
</evidence>
<organism evidence="2 3">
    <name type="scientific">Durio zibethinus</name>
    <name type="common">Durian</name>
    <dbReference type="NCBI Taxonomy" id="66656"/>
    <lineage>
        <taxon>Eukaryota</taxon>
        <taxon>Viridiplantae</taxon>
        <taxon>Streptophyta</taxon>
        <taxon>Embryophyta</taxon>
        <taxon>Tracheophyta</taxon>
        <taxon>Spermatophyta</taxon>
        <taxon>Magnoliopsida</taxon>
        <taxon>eudicotyledons</taxon>
        <taxon>Gunneridae</taxon>
        <taxon>Pentapetalae</taxon>
        <taxon>rosids</taxon>
        <taxon>malvids</taxon>
        <taxon>Malvales</taxon>
        <taxon>Malvaceae</taxon>
        <taxon>Helicteroideae</taxon>
        <taxon>Durio</taxon>
    </lineage>
</organism>
<feature type="transmembrane region" description="Helical" evidence="1">
    <location>
        <begin position="190"/>
        <end position="214"/>
    </location>
</feature>
<keyword evidence="1" id="KW-0472">Membrane</keyword>
<name>A0A6P5XLN8_DURZI</name>
<accession>A0A6P5XLN8</accession>
<keyword evidence="1" id="KW-1133">Transmembrane helix</keyword>
<dbReference type="KEGG" id="dzi:111284384"/>
<dbReference type="PANTHER" id="PTHR33133">
    <property type="entry name" value="OS08G0107100 PROTEIN-RELATED"/>
    <property type="match status" value="1"/>
</dbReference>
<evidence type="ECO:0000256" key="1">
    <source>
        <dbReference type="SAM" id="Phobius"/>
    </source>
</evidence>
<dbReference type="Proteomes" id="UP000515121">
    <property type="component" value="Unplaced"/>
</dbReference>
<reference evidence="3" key="1">
    <citation type="submission" date="2025-08" db="UniProtKB">
        <authorList>
            <consortium name="RefSeq"/>
        </authorList>
    </citation>
    <scope>IDENTIFICATION</scope>
    <source>
        <tissue evidence="3">Fruit stalk</tissue>
    </source>
</reference>
<feature type="transmembrane region" description="Helical" evidence="1">
    <location>
        <begin position="282"/>
        <end position="301"/>
    </location>
</feature>
<keyword evidence="1" id="KW-0812">Transmembrane</keyword>
<dbReference type="RefSeq" id="XP_022728797.1">
    <property type="nucleotide sequence ID" value="XM_022873062.1"/>
</dbReference>
<dbReference type="GeneID" id="111284384"/>
<dbReference type="AlphaFoldDB" id="A0A6P5XLN8"/>